<comment type="cofactor">
    <cofactor evidence="1">
        <name>FAD</name>
        <dbReference type="ChEBI" id="CHEBI:57692"/>
    </cofactor>
</comment>
<protein>
    <submittedName>
        <fullName evidence="6">B1549_C1_163</fullName>
    </submittedName>
</protein>
<dbReference type="InterPro" id="IPR016169">
    <property type="entry name" value="FAD-bd_PCMH_sub2"/>
</dbReference>
<name>Q49719_MYCLR</name>
<keyword evidence="5" id="KW-0560">Oxidoreductase</keyword>
<evidence type="ECO:0000256" key="3">
    <source>
        <dbReference type="ARBA" id="ARBA00022630"/>
    </source>
</evidence>
<accession>Q49719</accession>
<dbReference type="GO" id="GO:0050660">
    <property type="term" value="F:flavin adenine dinucleotide binding"/>
    <property type="evidence" value="ECO:0007669"/>
    <property type="project" value="InterPro"/>
</dbReference>
<dbReference type="InterPro" id="IPR050416">
    <property type="entry name" value="FAD-linked_Oxidoreductase"/>
</dbReference>
<dbReference type="EMBL" id="U00014">
    <property type="protein sequence ID" value="AAA50879.1"/>
    <property type="molecule type" value="Genomic_DNA"/>
</dbReference>
<keyword evidence="3" id="KW-0285">Flavoprotein</keyword>
<dbReference type="AlphaFoldDB" id="Q49719"/>
<dbReference type="GO" id="GO:0016491">
    <property type="term" value="F:oxidoreductase activity"/>
    <property type="evidence" value="ECO:0007669"/>
    <property type="project" value="UniProtKB-KW"/>
</dbReference>
<evidence type="ECO:0000256" key="1">
    <source>
        <dbReference type="ARBA" id="ARBA00001974"/>
    </source>
</evidence>
<dbReference type="PANTHER" id="PTHR42973:SF39">
    <property type="entry name" value="FAD-BINDING PCMH-TYPE DOMAIN-CONTAINING PROTEIN"/>
    <property type="match status" value="1"/>
</dbReference>
<dbReference type="InterPro" id="IPR036318">
    <property type="entry name" value="FAD-bd_PCMH-like_sf"/>
</dbReference>
<dbReference type="Gene3D" id="3.40.462.20">
    <property type="match status" value="1"/>
</dbReference>
<evidence type="ECO:0000313" key="6">
    <source>
        <dbReference type="EMBL" id="AAA50879.1"/>
    </source>
</evidence>
<dbReference type="SUPFAM" id="SSF56176">
    <property type="entry name" value="FAD-binding/transporter-associated domain-like"/>
    <property type="match status" value="1"/>
</dbReference>
<proteinExistence type="inferred from homology"/>
<evidence type="ECO:0000256" key="4">
    <source>
        <dbReference type="ARBA" id="ARBA00022827"/>
    </source>
</evidence>
<dbReference type="PIR" id="S72808">
    <property type="entry name" value="S72808"/>
</dbReference>
<reference evidence="6" key="1">
    <citation type="submission" date="1994-01" db="EMBL/GenBank/DDBJ databases">
        <authorList>
            <person name="Smith D.R."/>
        </authorList>
    </citation>
    <scope>NUCLEOTIDE SEQUENCE</scope>
</reference>
<dbReference type="PANTHER" id="PTHR42973">
    <property type="entry name" value="BINDING OXIDOREDUCTASE, PUTATIVE (AFU_ORTHOLOGUE AFUA_1G17690)-RELATED"/>
    <property type="match status" value="1"/>
</dbReference>
<sequence>MAFAAGHQLKVAARPRGWMSITRHVSLLCDRLTSLSVLLFSGQLVTASATHNPDGLLWALRGSGGCYVGGTISLTFAAFPTRDFDVVNLNFPPQAFASGLARLAKQVTYRRPKQLGAGRLHNQPAGHGIAVSSRLAPVR</sequence>
<evidence type="ECO:0000256" key="5">
    <source>
        <dbReference type="ARBA" id="ARBA00023002"/>
    </source>
</evidence>
<reference evidence="6" key="2">
    <citation type="submission" date="1994-09" db="EMBL/GenBank/DDBJ databases">
        <authorList>
            <person name="Robison K."/>
        </authorList>
    </citation>
    <scope>NUCLEOTIDE SEQUENCE</scope>
</reference>
<organism evidence="6">
    <name type="scientific">Mycobacterium leprae</name>
    <dbReference type="NCBI Taxonomy" id="1769"/>
    <lineage>
        <taxon>Bacteria</taxon>
        <taxon>Bacillati</taxon>
        <taxon>Actinomycetota</taxon>
        <taxon>Actinomycetes</taxon>
        <taxon>Mycobacteriales</taxon>
        <taxon>Mycobacteriaceae</taxon>
        <taxon>Mycobacterium</taxon>
    </lineage>
</organism>
<dbReference type="Gene3D" id="3.30.465.10">
    <property type="match status" value="1"/>
</dbReference>
<comment type="similarity">
    <text evidence="2">Belongs to the oxygen-dependent FAD-linked oxidoreductase family.</text>
</comment>
<keyword evidence="4" id="KW-0274">FAD</keyword>
<evidence type="ECO:0000256" key="2">
    <source>
        <dbReference type="ARBA" id="ARBA00005466"/>
    </source>
</evidence>